<proteinExistence type="predicted"/>
<dbReference type="Proteomes" id="UP001055072">
    <property type="component" value="Unassembled WGS sequence"/>
</dbReference>
<dbReference type="EMBL" id="MU274921">
    <property type="protein sequence ID" value="KAI0086808.1"/>
    <property type="molecule type" value="Genomic_DNA"/>
</dbReference>
<evidence type="ECO:0000313" key="1">
    <source>
        <dbReference type="EMBL" id="KAI0086808.1"/>
    </source>
</evidence>
<sequence length="543" mass="60593">MTRASEFSPSSAWLLFLPFIIYLVYPICRGKLQAYLLKRFTSVSDLPLLGRERSKKIEGTAVVCGGSISGLLAARVCSDHFAHVVVIDPELAEVERTKASTRIAQYDSLHGYLPFVLDGLRRLWPNFDTELKNTGGYVASGDVKPFFGGTLLPAPYDEYEAKSQKLPETMFVRRPRLENLLRKLLLGKPSNVRTIVGSVRGLTVQDKSVPRVDEIIIRGQNGQEVTINDPTLVVDCSGDSQAGFKWLKKAGYEMPHDVRLEYDQKLYYVTITFTVDQELACTLPIPGGYENAGWIYTFVPHYNLGNAGFVIGKMDNDTIQVCCGGWGDVTLPLEAGQIETYMRSCQGREPVPEWLVEIMDKLVKNGSPTFKPLKIRPCSYIRYQDVPNLPANFVSLGDSFLQLNPIYAQGCSKAMMGAITLNSLLTEVTPVKSSGHDILPEKFSRSYFKHVGDHGDALWESTKTFDYGFPSTRPVKGETLRAGSLARWYLDMFIDAALKDKDCASAMWHVRMLLAPPTDMFAPSILWKVMSNAARSKLSRLGH</sequence>
<protein>
    <submittedName>
        <fullName evidence="1">Uncharacterized protein</fullName>
    </submittedName>
</protein>
<evidence type="ECO:0000313" key="2">
    <source>
        <dbReference type="Proteomes" id="UP001055072"/>
    </source>
</evidence>
<accession>A0ACB8TXN9</accession>
<reference evidence="1" key="1">
    <citation type="journal article" date="2021" name="Environ. Microbiol.">
        <title>Gene family expansions and transcriptome signatures uncover fungal adaptations to wood decay.</title>
        <authorList>
            <person name="Hage H."/>
            <person name="Miyauchi S."/>
            <person name="Viragh M."/>
            <person name="Drula E."/>
            <person name="Min B."/>
            <person name="Chaduli D."/>
            <person name="Navarro D."/>
            <person name="Favel A."/>
            <person name="Norest M."/>
            <person name="Lesage-Meessen L."/>
            <person name="Balint B."/>
            <person name="Merenyi Z."/>
            <person name="de Eugenio L."/>
            <person name="Morin E."/>
            <person name="Martinez A.T."/>
            <person name="Baldrian P."/>
            <person name="Stursova M."/>
            <person name="Martinez M.J."/>
            <person name="Novotny C."/>
            <person name="Magnuson J.K."/>
            <person name="Spatafora J.W."/>
            <person name="Maurice S."/>
            <person name="Pangilinan J."/>
            <person name="Andreopoulos W."/>
            <person name="LaButti K."/>
            <person name="Hundley H."/>
            <person name="Na H."/>
            <person name="Kuo A."/>
            <person name="Barry K."/>
            <person name="Lipzen A."/>
            <person name="Henrissat B."/>
            <person name="Riley R."/>
            <person name="Ahrendt S."/>
            <person name="Nagy L.G."/>
            <person name="Grigoriev I.V."/>
            <person name="Martin F."/>
            <person name="Rosso M.N."/>
        </authorList>
    </citation>
    <scope>NUCLEOTIDE SEQUENCE</scope>
    <source>
        <strain evidence="1">CBS 384.51</strain>
    </source>
</reference>
<comment type="caution">
    <text evidence="1">The sequence shown here is derived from an EMBL/GenBank/DDBJ whole genome shotgun (WGS) entry which is preliminary data.</text>
</comment>
<gene>
    <name evidence="1" type="ORF">BDY19DRAFT_995552</name>
</gene>
<name>A0ACB8TXN9_9APHY</name>
<organism evidence="1 2">
    <name type="scientific">Irpex rosettiformis</name>
    <dbReference type="NCBI Taxonomy" id="378272"/>
    <lineage>
        <taxon>Eukaryota</taxon>
        <taxon>Fungi</taxon>
        <taxon>Dikarya</taxon>
        <taxon>Basidiomycota</taxon>
        <taxon>Agaricomycotina</taxon>
        <taxon>Agaricomycetes</taxon>
        <taxon>Polyporales</taxon>
        <taxon>Irpicaceae</taxon>
        <taxon>Irpex</taxon>
    </lineage>
</organism>
<keyword evidence="2" id="KW-1185">Reference proteome</keyword>